<evidence type="ECO:0000313" key="2">
    <source>
        <dbReference type="Proteomes" id="UP000094385"/>
    </source>
</evidence>
<evidence type="ECO:0000313" key="1">
    <source>
        <dbReference type="EMBL" id="ODQ70954.1"/>
    </source>
</evidence>
<dbReference type="AlphaFoldDB" id="A0A1E3Q0B9"/>
<accession>A0A1E3Q0B9</accession>
<gene>
    <name evidence="1" type="ORF">LIPSTDRAFT_163329</name>
</gene>
<name>A0A1E3Q0B9_LIPST</name>
<sequence length="71" mass="7734">MASALLSSISDEVKMNSGISSEVTRNLLYDPHSRSVGYTSRGLTTRAWDGALQYREGKRLTLMIAVEVGVS</sequence>
<organism evidence="1 2">
    <name type="scientific">Lipomyces starkeyi NRRL Y-11557</name>
    <dbReference type="NCBI Taxonomy" id="675824"/>
    <lineage>
        <taxon>Eukaryota</taxon>
        <taxon>Fungi</taxon>
        <taxon>Dikarya</taxon>
        <taxon>Ascomycota</taxon>
        <taxon>Saccharomycotina</taxon>
        <taxon>Lipomycetes</taxon>
        <taxon>Lipomycetales</taxon>
        <taxon>Lipomycetaceae</taxon>
        <taxon>Lipomyces</taxon>
    </lineage>
</organism>
<proteinExistence type="predicted"/>
<keyword evidence="2" id="KW-1185">Reference proteome</keyword>
<dbReference type="EMBL" id="KV454299">
    <property type="protein sequence ID" value="ODQ70954.1"/>
    <property type="molecule type" value="Genomic_DNA"/>
</dbReference>
<reference evidence="1 2" key="1">
    <citation type="journal article" date="2016" name="Proc. Natl. Acad. Sci. U.S.A.">
        <title>Comparative genomics of biotechnologically important yeasts.</title>
        <authorList>
            <person name="Riley R."/>
            <person name="Haridas S."/>
            <person name="Wolfe K.H."/>
            <person name="Lopes M.R."/>
            <person name="Hittinger C.T."/>
            <person name="Goeker M."/>
            <person name="Salamov A.A."/>
            <person name="Wisecaver J.H."/>
            <person name="Long T.M."/>
            <person name="Calvey C.H."/>
            <person name="Aerts A.L."/>
            <person name="Barry K.W."/>
            <person name="Choi C."/>
            <person name="Clum A."/>
            <person name="Coughlan A.Y."/>
            <person name="Deshpande S."/>
            <person name="Douglass A.P."/>
            <person name="Hanson S.J."/>
            <person name="Klenk H.-P."/>
            <person name="LaButti K.M."/>
            <person name="Lapidus A."/>
            <person name="Lindquist E.A."/>
            <person name="Lipzen A.M."/>
            <person name="Meier-Kolthoff J.P."/>
            <person name="Ohm R.A."/>
            <person name="Otillar R.P."/>
            <person name="Pangilinan J.L."/>
            <person name="Peng Y."/>
            <person name="Rokas A."/>
            <person name="Rosa C.A."/>
            <person name="Scheuner C."/>
            <person name="Sibirny A.A."/>
            <person name="Slot J.C."/>
            <person name="Stielow J.B."/>
            <person name="Sun H."/>
            <person name="Kurtzman C.P."/>
            <person name="Blackwell M."/>
            <person name="Grigoriev I.V."/>
            <person name="Jeffries T.W."/>
        </authorList>
    </citation>
    <scope>NUCLEOTIDE SEQUENCE [LARGE SCALE GENOMIC DNA]</scope>
    <source>
        <strain evidence="1 2">NRRL Y-11557</strain>
    </source>
</reference>
<protein>
    <submittedName>
        <fullName evidence="1">Uncharacterized protein</fullName>
    </submittedName>
</protein>
<dbReference type="Proteomes" id="UP000094385">
    <property type="component" value="Unassembled WGS sequence"/>
</dbReference>